<feature type="transmembrane region" description="Helical" evidence="1">
    <location>
        <begin position="178"/>
        <end position="204"/>
    </location>
</feature>
<dbReference type="EMBL" id="AZFB01000003">
    <property type="protein sequence ID" value="KRL63403.1"/>
    <property type="molecule type" value="Genomic_DNA"/>
</dbReference>
<evidence type="ECO:0000313" key="3">
    <source>
        <dbReference type="Proteomes" id="UP000051931"/>
    </source>
</evidence>
<dbReference type="OrthoDB" id="9815466at2"/>
<reference evidence="2 3" key="1">
    <citation type="journal article" date="2015" name="Genome Announc.">
        <title>Expanding the biotechnology potential of lactobacilli through comparative genomics of 213 strains and associated genera.</title>
        <authorList>
            <person name="Sun Z."/>
            <person name="Harris H.M."/>
            <person name="McCann A."/>
            <person name="Guo C."/>
            <person name="Argimon S."/>
            <person name="Zhang W."/>
            <person name="Yang X."/>
            <person name="Jeffery I.B."/>
            <person name="Cooney J.C."/>
            <person name="Kagawa T.F."/>
            <person name="Liu W."/>
            <person name="Song Y."/>
            <person name="Salvetti E."/>
            <person name="Wrobel A."/>
            <person name="Rasinkangas P."/>
            <person name="Parkhill J."/>
            <person name="Rea M.C."/>
            <person name="O'Sullivan O."/>
            <person name="Ritari J."/>
            <person name="Douillard F.P."/>
            <person name="Paul Ross R."/>
            <person name="Yang R."/>
            <person name="Briner A.E."/>
            <person name="Felis G.E."/>
            <person name="de Vos W.M."/>
            <person name="Barrangou R."/>
            <person name="Klaenhammer T.R."/>
            <person name="Caufield P.W."/>
            <person name="Cui Y."/>
            <person name="Zhang H."/>
            <person name="O'Toole P.W."/>
        </authorList>
    </citation>
    <scope>NUCLEOTIDE SEQUENCE [LARGE SCALE GENOMIC DNA]</scope>
    <source>
        <strain evidence="2 3">DSM 15354</strain>
    </source>
</reference>
<keyword evidence="1" id="KW-1133">Transmembrane helix</keyword>
<organism evidence="2 3">
    <name type="scientific">Lactobacillus psittaci DSM 15354</name>
    <dbReference type="NCBI Taxonomy" id="1122152"/>
    <lineage>
        <taxon>Bacteria</taxon>
        <taxon>Bacillati</taxon>
        <taxon>Bacillota</taxon>
        <taxon>Bacilli</taxon>
        <taxon>Lactobacillales</taxon>
        <taxon>Lactobacillaceae</taxon>
        <taxon>Lactobacillus</taxon>
    </lineage>
</organism>
<dbReference type="InterPro" id="IPR018580">
    <property type="entry name" value="Uncharacterised_YfhO"/>
</dbReference>
<dbReference type="AlphaFoldDB" id="A0A0R1SDW5"/>
<feature type="transmembrane region" description="Helical" evidence="1">
    <location>
        <begin position="133"/>
        <end position="149"/>
    </location>
</feature>
<dbReference type="PANTHER" id="PTHR38454:SF1">
    <property type="entry name" value="INTEGRAL MEMBRANE PROTEIN"/>
    <property type="match status" value="1"/>
</dbReference>
<feature type="transmembrane region" description="Helical" evidence="1">
    <location>
        <begin position="67"/>
        <end position="87"/>
    </location>
</feature>
<name>A0A0R1SDW5_9LACO</name>
<feature type="transmembrane region" description="Helical" evidence="1">
    <location>
        <begin position="107"/>
        <end position="126"/>
    </location>
</feature>
<keyword evidence="3" id="KW-1185">Reference proteome</keyword>
<sequence>MKQIINHFSDSQKQLISYLAAFGLPFIIFLSYFLVRHGQILTVDLGQQYIDLLAHYRQSLLHNPAELIFSFANGLGSSMVATDFYYLASPVNLILLLIPLKFFPTGILILISIKVGLIGLSAFYYFKGENKTLFALAASLAYALCGYVIAYNLNLMWLDSVILLPLLILAIKKQRHLVLVTFLCWFTNFYTGYMVLAFGLFYFLTELINADAKLAKFKFYLSRSILGTLLASFVLIPAVSEILSGKGDSTSWTLSFQFNFWKLFGKFFTGSYSFHEMEAGLPNVYISIFLLLIALLYFFNRQIALKVRLSKLVLLIFLFLSTCFNPLVLLWHIGQYPTWYPARFSFVICFYLIELAFQNLANLQYFTKIQGLVLIIFIALASIIIKFGNFAFLNSTKLIITVLFILITLLFVVFLSPIDLSSQWLIYGLTALAMTVNLVLSLNELAYQSNADWSNFTANMRAATSQIRSSDSNLYRLEKTFSRSDDDSFSDDYYGLANFNSITSTNLINFLSYQGLVHNSNSFSNKFSTALLDQLLGVKYYLLPNLDHDDIPANQLMKYNNRLYRPDLKASNFVENYPELYSVSYRNSLPLLFVSPKTKKANFISEDPTRNQQTFFTSITGSKVNLFSALLLPDPVMKNASLVKKDYLQFQAKSGISKISFWFKPVNNASYYLELPADLDNSDVSLYINNHYVSIDARYSQIKLVNLAANQKNIPIKISFIMHSHKLDLTNSIIWQLDTDKLNSVLSKFRAKQPNFQYSKLVITSDKFKTQAKQTLKTTIPYSHDWFAFDKGKLVKVNKYLNTFLQVNISPGYHQIQLIFIPVELIAGLLISLTCLIFMTYQKSRLSKR</sequence>
<feature type="transmembrane region" description="Helical" evidence="1">
    <location>
        <begin position="339"/>
        <end position="357"/>
    </location>
</feature>
<dbReference type="PANTHER" id="PTHR38454">
    <property type="entry name" value="INTEGRAL MEMBRANE PROTEIN-RELATED"/>
    <property type="match status" value="1"/>
</dbReference>
<protein>
    <recommendedName>
        <fullName evidence="4">YfhO family protein</fullName>
    </recommendedName>
</protein>
<accession>A0A0R1SDW5</accession>
<comment type="caution">
    <text evidence="2">The sequence shown here is derived from an EMBL/GenBank/DDBJ whole genome shotgun (WGS) entry which is preliminary data.</text>
</comment>
<evidence type="ECO:0000313" key="2">
    <source>
        <dbReference type="EMBL" id="KRL63403.1"/>
    </source>
</evidence>
<dbReference type="Pfam" id="PF09586">
    <property type="entry name" value="YfhO"/>
    <property type="match status" value="1"/>
</dbReference>
<dbReference type="PATRIC" id="fig|1122152.4.peg.655"/>
<feature type="transmembrane region" description="Helical" evidence="1">
    <location>
        <begin position="224"/>
        <end position="244"/>
    </location>
</feature>
<feature type="transmembrane region" description="Helical" evidence="1">
    <location>
        <begin position="398"/>
        <end position="417"/>
    </location>
</feature>
<dbReference type="eggNOG" id="COG4485">
    <property type="taxonomic scope" value="Bacteria"/>
</dbReference>
<proteinExistence type="predicted"/>
<feature type="transmembrane region" description="Helical" evidence="1">
    <location>
        <begin position="424"/>
        <end position="442"/>
    </location>
</feature>
<evidence type="ECO:0008006" key="4">
    <source>
        <dbReference type="Google" id="ProtNLM"/>
    </source>
</evidence>
<evidence type="ECO:0000256" key="1">
    <source>
        <dbReference type="SAM" id="Phobius"/>
    </source>
</evidence>
<dbReference type="RefSeq" id="WP_027825384.1">
    <property type="nucleotide sequence ID" value="NZ_AZFB01000003.1"/>
</dbReference>
<feature type="transmembrane region" description="Helical" evidence="1">
    <location>
        <begin position="818"/>
        <end position="841"/>
    </location>
</feature>
<dbReference type="Proteomes" id="UP000051931">
    <property type="component" value="Unassembled WGS sequence"/>
</dbReference>
<keyword evidence="1" id="KW-0472">Membrane</keyword>
<keyword evidence="1" id="KW-0812">Transmembrane</keyword>
<feature type="transmembrane region" description="Helical" evidence="1">
    <location>
        <begin position="15"/>
        <end position="35"/>
    </location>
</feature>
<feature type="transmembrane region" description="Helical" evidence="1">
    <location>
        <begin position="369"/>
        <end position="392"/>
    </location>
</feature>
<gene>
    <name evidence="2" type="ORF">FC23_GL000643</name>
</gene>
<feature type="transmembrane region" description="Helical" evidence="1">
    <location>
        <begin position="312"/>
        <end position="333"/>
    </location>
</feature>
<dbReference type="STRING" id="1122152.GCA_000425905_00075"/>
<feature type="transmembrane region" description="Helical" evidence="1">
    <location>
        <begin position="280"/>
        <end position="300"/>
    </location>
</feature>